<dbReference type="Gene3D" id="2.60.40.290">
    <property type="match status" value="1"/>
</dbReference>
<dbReference type="PATRIC" id="fig|512565.3.peg.895"/>
<dbReference type="InterPro" id="IPR001919">
    <property type="entry name" value="CBD2"/>
</dbReference>
<dbReference type="GO" id="GO:0030247">
    <property type="term" value="F:polysaccharide binding"/>
    <property type="evidence" value="ECO:0007669"/>
    <property type="project" value="UniProtKB-UniRule"/>
</dbReference>
<keyword evidence="2" id="KW-0812">Transmembrane</keyword>
<reference evidence="4 5" key="1">
    <citation type="submission" date="2012-02" db="EMBL/GenBank/DDBJ databases">
        <title>Complete genome sequence of Actinoplanes missouriensis 431 (= NBRC 102363).</title>
        <authorList>
            <person name="Ohnishi Y."/>
            <person name="Ishikawa J."/>
            <person name="Sekine M."/>
            <person name="Hosoyama A."/>
            <person name="Harada T."/>
            <person name="Narita H."/>
            <person name="Hata T."/>
            <person name="Konno Y."/>
            <person name="Tutikane K."/>
            <person name="Fujita N."/>
            <person name="Horinouchi S."/>
            <person name="Hayakawa M."/>
        </authorList>
    </citation>
    <scope>NUCLEOTIDE SEQUENCE [LARGE SCALE GENOMIC DNA]</scope>
    <source>
        <strain evidence="5">ATCC 14538 / DSM 43046 / CBS 188.64 / JCM 3121 / NBRC 102363 / NCIMB 12654 / NRRL B-3342 / UNCC 431</strain>
    </source>
</reference>
<evidence type="ECO:0000313" key="4">
    <source>
        <dbReference type="EMBL" id="BAL86110.1"/>
    </source>
</evidence>
<dbReference type="eggNOG" id="COG5297">
    <property type="taxonomic scope" value="Bacteria"/>
</dbReference>
<feature type="transmembrane region" description="Helical" evidence="2">
    <location>
        <begin position="12"/>
        <end position="32"/>
    </location>
</feature>
<dbReference type="PROSITE" id="PS51173">
    <property type="entry name" value="CBM2"/>
    <property type="match status" value="1"/>
</dbReference>
<dbReference type="SUPFAM" id="SSF49384">
    <property type="entry name" value="Carbohydrate-binding domain"/>
    <property type="match status" value="1"/>
</dbReference>
<dbReference type="AlphaFoldDB" id="I0GZC3"/>
<feature type="domain" description="CBM2" evidence="3">
    <location>
        <begin position="145"/>
        <end position="252"/>
    </location>
</feature>
<dbReference type="STRING" id="512565.AMIS_8900"/>
<evidence type="ECO:0000313" key="5">
    <source>
        <dbReference type="Proteomes" id="UP000007882"/>
    </source>
</evidence>
<keyword evidence="2" id="KW-0472">Membrane</keyword>
<protein>
    <recommendedName>
        <fullName evidence="3">CBM2 domain-containing protein</fullName>
    </recommendedName>
</protein>
<evidence type="ECO:0000256" key="2">
    <source>
        <dbReference type="SAM" id="Phobius"/>
    </source>
</evidence>
<proteinExistence type="predicted"/>
<dbReference type="HOGENOM" id="CLU_1101053_0_0_11"/>
<sequence length="252" mass="25415">MPKHVARQFTPARLILGLAAAVLVALVGWIVVRVGGSETEAGNDPQLIQPSAAELQAVENHIPLDQPLATATVPAGVSPSPSVSLSVSPSASASPSASVSASPSVSRPASASPAASTAPVTSTPSRRPPASPTPERTTAEPPASPRPTADTFTATYSTSADWGSGFIGSVRIANNSSSSRDFSVTVRFSSASDIRVYGSWNASVSGDDDQVTVRGTLGAGRSITAGFQAGKDHDDSVRSATCSVSGGSCRVS</sequence>
<keyword evidence="2" id="KW-1133">Transmembrane helix</keyword>
<organism evidence="4 5">
    <name type="scientific">Actinoplanes missouriensis (strain ATCC 14538 / DSM 43046 / CBS 188.64 / JCM 3121 / NBRC 102363 / NCIMB 12654 / NRRL B-3342 / UNCC 431)</name>
    <dbReference type="NCBI Taxonomy" id="512565"/>
    <lineage>
        <taxon>Bacteria</taxon>
        <taxon>Bacillati</taxon>
        <taxon>Actinomycetota</taxon>
        <taxon>Actinomycetes</taxon>
        <taxon>Micromonosporales</taxon>
        <taxon>Micromonosporaceae</taxon>
        <taxon>Actinoplanes</taxon>
    </lineage>
</organism>
<accession>I0GZC3</accession>
<name>I0GZC3_ACTM4</name>
<feature type="region of interest" description="Disordered" evidence="1">
    <location>
        <begin position="73"/>
        <end position="152"/>
    </location>
</feature>
<dbReference type="SMART" id="SM00637">
    <property type="entry name" value="CBD_II"/>
    <property type="match status" value="1"/>
</dbReference>
<dbReference type="GO" id="GO:0004553">
    <property type="term" value="F:hydrolase activity, hydrolyzing O-glycosyl compounds"/>
    <property type="evidence" value="ECO:0007669"/>
    <property type="project" value="InterPro"/>
</dbReference>
<dbReference type="Pfam" id="PF00553">
    <property type="entry name" value="CBM_2"/>
    <property type="match status" value="1"/>
</dbReference>
<dbReference type="KEGG" id="ams:AMIS_8900"/>
<gene>
    <name evidence="4" type="ordered locus">AMIS_8900</name>
</gene>
<dbReference type="GO" id="GO:0005975">
    <property type="term" value="P:carbohydrate metabolic process"/>
    <property type="evidence" value="ECO:0007669"/>
    <property type="project" value="InterPro"/>
</dbReference>
<feature type="compositionally biased region" description="Low complexity" evidence="1">
    <location>
        <begin position="73"/>
        <end position="125"/>
    </location>
</feature>
<evidence type="ECO:0000256" key="1">
    <source>
        <dbReference type="SAM" id="MobiDB-lite"/>
    </source>
</evidence>
<dbReference type="Proteomes" id="UP000007882">
    <property type="component" value="Chromosome"/>
</dbReference>
<evidence type="ECO:0000259" key="3">
    <source>
        <dbReference type="PROSITE" id="PS51173"/>
    </source>
</evidence>
<dbReference type="InterPro" id="IPR012291">
    <property type="entry name" value="CBM2_carb-bd_dom_sf"/>
</dbReference>
<keyword evidence="5" id="KW-1185">Reference proteome</keyword>
<dbReference type="EMBL" id="AP012319">
    <property type="protein sequence ID" value="BAL86110.1"/>
    <property type="molecule type" value="Genomic_DNA"/>
</dbReference>
<dbReference type="InterPro" id="IPR008965">
    <property type="entry name" value="CBM2/CBM3_carb-bd_dom_sf"/>
</dbReference>